<gene>
    <name evidence="5" type="ORF">EDB81DRAFT_888386</name>
</gene>
<comment type="similarity">
    <text evidence="1 4">Belongs to the short-chain dehydrogenases/reductases (SDR) family.</text>
</comment>
<dbReference type="InterPro" id="IPR051911">
    <property type="entry name" value="SDR_oxidoreductase"/>
</dbReference>
<accession>A0A9P9E2G7</accession>
<dbReference type="PRINTS" id="PR00080">
    <property type="entry name" value="SDRFAMILY"/>
</dbReference>
<dbReference type="InterPro" id="IPR020904">
    <property type="entry name" value="Sc_DH/Rdtase_CS"/>
</dbReference>
<evidence type="ECO:0000256" key="1">
    <source>
        <dbReference type="ARBA" id="ARBA00006484"/>
    </source>
</evidence>
<dbReference type="InterPro" id="IPR002347">
    <property type="entry name" value="SDR_fam"/>
</dbReference>
<dbReference type="GO" id="GO:0016491">
    <property type="term" value="F:oxidoreductase activity"/>
    <property type="evidence" value="ECO:0007669"/>
    <property type="project" value="UniProtKB-KW"/>
</dbReference>
<dbReference type="PANTHER" id="PTHR43976:SF16">
    <property type="entry name" value="SHORT-CHAIN DEHYDROGENASE_REDUCTASE FAMILY PROTEIN"/>
    <property type="match status" value="1"/>
</dbReference>
<dbReference type="InterPro" id="IPR036291">
    <property type="entry name" value="NAD(P)-bd_dom_sf"/>
</dbReference>
<keyword evidence="6" id="KW-1185">Reference proteome</keyword>
<evidence type="ECO:0000313" key="6">
    <source>
        <dbReference type="Proteomes" id="UP000738349"/>
    </source>
</evidence>
<dbReference type="Pfam" id="PF00106">
    <property type="entry name" value="adh_short"/>
    <property type="match status" value="1"/>
</dbReference>
<evidence type="ECO:0000256" key="4">
    <source>
        <dbReference type="RuleBase" id="RU000363"/>
    </source>
</evidence>
<name>A0A9P9E2G7_9HYPO</name>
<dbReference type="EMBL" id="JAGMUV010000017">
    <property type="protein sequence ID" value="KAH7131094.1"/>
    <property type="molecule type" value="Genomic_DNA"/>
</dbReference>
<keyword evidence="3" id="KW-0560">Oxidoreductase</keyword>
<reference evidence="5" key="1">
    <citation type="journal article" date="2021" name="Nat. Commun.">
        <title>Genetic determinants of endophytism in the Arabidopsis root mycobiome.</title>
        <authorList>
            <person name="Mesny F."/>
            <person name="Miyauchi S."/>
            <person name="Thiergart T."/>
            <person name="Pickel B."/>
            <person name="Atanasova L."/>
            <person name="Karlsson M."/>
            <person name="Huettel B."/>
            <person name="Barry K.W."/>
            <person name="Haridas S."/>
            <person name="Chen C."/>
            <person name="Bauer D."/>
            <person name="Andreopoulos W."/>
            <person name="Pangilinan J."/>
            <person name="LaButti K."/>
            <person name="Riley R."/>
            <person name="Lipzen A."/>
            <person name="Clum A."/>
            <person name="Drula E."/>
            <person name="Henrissat B."/>
            <person name="Kohler A."/>
            <person name="Grigoriev I.V."/>
            <person name="Martin F.M."/>
            <person name="Hacquard S."/>
        </authorList>
    </citation>
    <scope>NUCLEOTIDE SEQUENCE</scope>
    <source>
        <strain evidence="5">MPI-CAGE-AT-0147</strain>
    </source>
</reference>
<dbReference type="Proteomes" id="UP000738349">
    <property type="component" value="Unassembled WGS sequence"/>
</dbReference>
<proteinExistence type="inferred from homology"/>
<evidence type="ECO:0000256" key="3">
    <source>
        <dbReference type="ARBA" id="ARBA00023002"/>
    </source>
</evidence>
<sequence length="306" mass="33262">MSSIWLVTGTTSGIGEALVRQILSRGDKVIASGRKVEERLGPRIPKSENLAFLELDITAGQQQIEAQIEKVWAIFGSIDILINNAGRAGIKTAEEADDDFVNQMFQVNVFGQMRVTRAILPLLRAQGHGCIAFTSSSSAWAPLPYMSHYGSSKAALSAYIEGLHKETAPLGIRCVAIECGGAPTSLGQPREEGKDTFILPAIEGYLPLFGELMERFAKDPLAVSPGDVTKIAKSIVEIVQRDGVAEGRPWPIRVPLGSDGWGHAHQKCKEHLKVLEEWKSVAFNTDRDGPASTAIESMHKFTTILE</sequence>
<evidence type="ECO:0000313" key="5">
    <source>
        <dbReference type="EMBL" id="KAH7131094.1"/>
    </source>
</evidence>
<keyword evidence="2" id="KW-0521">NADP</keyword>
<comment type="caution">
    <text evidence="5">The sequence shown here is derived from an EMBL/GenBank/DDBJ whole genome shotgun (WGS) entry which is preliminary data.</text>
</comment>
<dbReference type="Gene3D" id="3.40.50.720">
    <property type="entry name" value="NAD(P)-binding Rossmann-like Domain"/>
    <property type="match status" value="1"/>
</dbReference>
<dbReference type="OrthoDB" id="1274115at2759"/>
<dbReference type="PANTHER" id="PTHR43976">
    <property type="entry name" value="SHORT CHAIN DEHYDROGENASE"/>
    <property type="match status" value="1"/>
</dbReference>
<organism evidence="5 6">
    <name type="scientific">Dactylonectria macrodidyma</name>
    <dbReference type="NCBI Taxonomy" id="307937"/>
    <lineage>
        <taxon>Eukaryota</taxon>
        <taxon>Fungi</taxon>
        <taxon>Dikarya</taxon>
        <taxon>Ascomycota</taxon>
        <taxon>Pezizomycotina</taxon>
        <taxon>Sordariomycetes</taxon>
        <taxon>Hypocreomycetidae</taxon>
        <taxon>Hypocreales</taxon>
        <taxon>Nectriaceae</taxon>
        <taxon>Dactylonectria</taxon>
    </lineage>
</organism>
<evidence type="ECO:0000256" key="2">
    <source>
        <dbReference type="ARBA" id="ARBA00022857"/>
    </source>
</evidence>
<protein>
    <submittedName>
        <fullName evidence="5">Uncharacterized protein</fullName>
    </submittedName>
</protein>
<dbReference type="PROSITE" id="PS00061">
    <property type="entry name" value="ADH_SHORT"/>
    <property type="match status" value="1"/>
</dbReference>
<dbReference type="CDD" id="cd05374">
    <property type="entry name" value="17beta-HSD-like_SDR_c"/>
    <property type="match status" value="1"/>
</dbReference>
<dbReference type="SUPFAM" id="SSF51735">
    <property type="entry name" value="NAD(P)-binding Rossmann-fold domains"/>
    <property type="match status" value="1"/>
</dbReference>
<dbReference type="PRINTS" id="PR00081">
    <property type="entry name" value="GDHRDH"/>
</dbReference>
<dbReference type="AlphaFoldDB" id="A0A9P9E2G7"/>